<dbReference type="GO" id="GO:0022857">
    <property type="term" value="F:transmembrane transporter activity"/>
    <property type="evidence" value="ECO:0007669"/>
    <property type="project" value="InterPro"/>
</dbReference>
<evidence type="ECO:0000256" key="4">
    <source>
        <dbReference type="ARBA" id="ARBA00022475"/>
    </source>
</evidence>
<dbReference type="NCBIfam" id="TIGR01726">
    <property type="entry name" value="HEQRo_perm_3TM"/>
    <property type="match status" value="1"/>
</dbReference>
<dbReference type="GO" id="GO:0006865">
    <property type="term" value="P:amino acid transport"/>
    <property type="evidence" value="ECO:0007669"/>
    <property type="project" value="UniProtKB-KW"/>
</dbReference>
<comment type="similarity">
    <text evidence="2">Belongs to the binding-protein-dependent transport system permease family. HisMQ subfamily.</text>
</comment>
<feature type="transmembrane region" description="Helical" evidence="9">
    <location>
        <begin position="63"/>
        <end position="84"/>
    </location>
</feature>
<dbReference type="PANTHER" id="PTHR30614:SF20">
    <property type="entry name" value="GLUTAMINE TRANSPORT SYSTEM PERMEASE PROTEIN GLNP"/>
    <property type="match status" value="1"/>
</dbReference>
<evidence type="ECO:0000256" key="8">
    <source>
        <dbReference type="ARBA" id="ARBA00023136"/>
    </source>
</evidence>
<keyword evidence="7 9" id="KW-1133">Transmembrane helix</keyword>
<dbReference type="PROSITE" id="PS50928">
    <property type="entry name" value="ABC_TM1"/>
    <property type="match status" value="1"/>
</dbReference>
<keyword evidence="8 9" id="KW-0472">Membrane</keyword>
<dbReference type="Proteomes" id="UP000521075">
    <property type="component" value="Unassembled WGS sequence"/>
</dbReference>
<dbReference type="Gene3D" id="1.10.3720.10">
    <property type="entry name" value="MetI-like"/>
    <property type="match status" value="1"/>
</dbReference>
<evidence type="ECO:0000256" key="1">
    <source>
        <dbReference type="ARBA" id="ARBA00004651"/>
    </source>
</evidence>
<dbReference type="SUPFAM" id="SSF161098">
    <property type="entry name" value="MetI-like"/>
    <property type="match status" value="1"/>
</dbReference>
<evidence type="ECO:0000256" key="3">
    <source>
        <dbReference type="ARBA" id="ARBA00022448"/>
    </source>
</evidence>
<feature type="transmembrane region" description="Helical" evidence="9">
    <location>
        <begin position="201"/>
        <end position="222"/>
    </location>
</feature>
<organism evidence="12 13">
    <name type="scientific">Leifsonia naganoensis</name>
    <dbReference type="NCBI Taxonomy" id="150025"/>
    <lineage>
        <taxon>Bacteria</taxon>
        <taxon>Bacillati</taxon>
        <taxon>Actinomycetota</taxon>
        <taxon>Actinomycetes</taxon>
        <taxon>Micrococcales</taxon>
        <taxon>Microbacteriaceae</taxon>
        <taxon>Leifsonia</taxon>
    </lineage>
</organism>
<evidence type="ECO:0000256" key="6">
    <source>
        <dbReference type="ARBA" id="ARBA00022970"/>
    </source>
</evidence>
<dbReference type="InterPro" id="IPR000515">
    <property type="entry name" value="MetI-like"/>
</dbReference>
<evidence type="ECO:0000313" key="12">
    <source>
        <dbReference type="EMBL" id="NYK09121.1"/>
    </source>
</evidence>
<comment type="subcellular location">
    <subcellularLocation>
        <location evidence="1 9">Cell membrane</location>
        <topology evidence="1 9">Multi-pass membrane protein</topology>
    </subcellularLocation>
</comment>
<dbReference type="InterPro" id="IPR043429">
    <property type="entry name" value="ArtM/GltK/GlnP/TcyL/YhdX-like"/>
</dbReference>
<dbReference type="RefSeq" id="WP_179700146.1">
    <property type="nucleotide sequence ID" value="NZ_BAAAHA010000004.1"/>
</dbReference>
<keyword evidence="4" id="KW-1003">Cell membrane</keyword>
<feature type="region of interest" description="Disordered" evidence="10">
    <location>
        <begin position="237"/>
        <end position="260"/>
    </location>
</feature>
<dbReference type="CDD" id="cd06261">
    <property type="entry name" value="TM_PBP2"/>
    <property type="match status" value="1"/>
</dbReference>
<dbReference type="EMBL" id="JACCHJ010000001">
    <property type="protein sequence ID" value="NYK09121.1"/>
    <property type="molecule type" value="Genomic_DNA"/>
</dbReference>
<gene>
    <name evidence="12" type="ORF">HNR14_001002</name>
</gene>
<keyword evidence="6" id="KW-0029">Amino-acid transport</keyword>
<feature type="domain" description="ABC transmembrane type-1" evidence="11">
    <location>
        <begin position="25"/>
        <end position="219"/>
    </location>
</feature>
<keyword evidence="3 9" id="KW-0813">Transport</keyword>
<evidence type="ECO:0000256" key="9">
    <source>
        <dbReference type="RuleBase" id="RU363032"/>
    </source>
</evidence>
<dbReference type="InterPro" id="IPR010065">
    <property type="entry name" value="AA_ABC_transptr_permease_3TM"/>
</dbReference>
<evidence type="ECO:0000256" key="2">
    <source>
        <dbReference type="ARBA" id="ARBA00010072"/>
    </source>
</evidence>
<dbReference type="AlphaFoldDB" id="A0A853DRY4"/>
<protein>
    <submittedName>
        <fullName evidence="12">His/Glu/Gln/Arg/opine family amino acid ABC transporter permease subunit</fullName>
    </submittedName>
</protein>
<proteinExistence type="inferred from homology"/>
<dbReference type="InterPro" id="IPR035906">
    <property type="entry name" value="MetI-like_sf"/>
</dbReference>
<keyword evidence="13" id="KW-1185">Reference proteome</keyword>
<dbReference type="GO" id="GO:0043190">
    <property type="term" value="C:ATP-binding cassette (ABC) transporter complex"/>
    <property type="evidence" value="ECO:0007669"/>
    <property type="project" value="InterPro"/>
</dbReference>
<dbReference type="Pfam" id="PF00528">
    <property type="entry name" value="BPD_transp_1"/>
    <property type="match status" value="1"/>
</dbReference>
<accession>A0A853DRY4</accession>
<keyword evidence="5 9" id="KW-0812">Transmembrane</keyword>
<feature type="transmembrane region" description="Helical" evidence="9">
    <location>
        <begin position="29"/>
        <end position="51"/>
    </location>
</feature>
<evidence type="ECO:0000256" key="10">
    <source>
        <dbReference type="SAM" id="MobiDB-lite"/>
    </source>
</evidence>
<evidence type="ECO:0000313" key="13">
    <source>
        <dbReference type="Proteomes" id="UP000521075"/>
    </source>
</evidence>
<sequence>MNIIDSFFNWDQISTILPDLFLVGLPNTLILAIGAMVLGSIIGILIALASMSKRAILRIPARVYVDLLRGLPVILTIFLLGQGLPLMGVHIFGNSSYPYGVLTLGLIAGAYIAEIFRSGIQALPPGQLEAARALGMSHGMAMRLIVIPQGVRNVLPALTNQFIATIKDSSLVYLLGFTISERELYRIGQDAAQQTGNLSPLVAAGIMYLIITIPLTYVVNYMDKRFKTGRRPENVMTGEADAANLTPTPDAGADLAGARK</sequence>
<evidence type="ECO:0000259" key="11">
    <source>
        <dbReference type="PROSITE" id="PS50928"/>
    </source>
</evidence>
<evidence type="ECO:0000256" key="7">
    <source>
        <dbReference type="ARBA" id="ARBA00022989"/>
    </source>
</evidence>
<name>A0A853DRY4_9MICO</name>
<comment type="caution">
    <text evidence="12">The sequence shown here is derived from an EMBL/GenBank/DDBJ whole genome shotgun (WGS) entry which is preliminary data.</text>
</comment>
<evidence type="ECO:0000256" key="5">
    <source>
        <dbReference type="ARBA" id="ARBA00022692"/>
    </source>
</evidence>
<reference evidence="12 13" key="1">
    <citation type="submission" date="2020-07" db="EMBL/GenBank/DDBJ databases">
        <title>Sequencing the genomes of 1000 actinobacteria strains.</title>
        <authorList>
            <person name="Klenk H.-P."/>
        </authorList>
    </citation>
    <scope>NUCLEOTIDE SEQUENCE [LARGE SCALE GENOMIC DNA]</scope>
    <source>
        <strain evidence="12 13">DSM 15166</strain>
    </source>
</reference>
<dbReference type="PANTHER" id="PTHR30614">
    <property type="entry name" value="MEMBRANE COMPONENT OF AMINO ACID ABC TRANSPORTER"/>
    <property type="match status" value="1"/>
</dbReference>